<reference evidence="2 3" key="1">
    <citation type="submission" date="2023-09" db="EMBL/GenBank/DDBJ databases">
        <title>Genomes of two closely related lineages of the louse Polyplax serrata with different host specificities.</title>
        <authorList>
            <person name="Martinu J."/>
            <person name="Tarabai H."/>
            <person name="Stefka J."/>
            <person name="Hypsa V."/>
        </authorList>
    </citation>
    <scope>NUCLEOTIDE SEQUENCE [LARGE SCALE GENOMIC DNA]</scope>
    <source>
        <strain evidence="2">98ZLc_SE</strain>
    </source>
</reference>
<dbReference type="EMBL" id="JAWJWF010000045">
    <property type="protein sequence ID" value="KAK6626608.1"/>
    <property type="molecule type" value="Genomic_DNA"/>
</dbReference>
<evidence type="ECO:0000256" key="1">
    <source>
        <dbReference type="SAM" id="MobiDB-lite"/>
    </source>
</evidence>
<evidence type="ECO:0000313" key="3">
    <source>
        <dbReference type="Proteomes" id="UP001359485"/>
    </source>
</evidence>
<accession>A0ABR1ARN4</accession>
<proteinExistence type="predicted"/>
<dbReference type="Proteomes" id="UP001359485">
    <property type="component" value="Unassembled WGS sequence"/>
</dbReference>
<comment type="caution">
    <text evidence="2">The sequence shown here is derived from an EMBL/GenBank/DDBJ whole genome shotgun (WGS) entry which is preliminary data.</text>
</comment>
<sequence>MKKNLLWQDNLRQGDTKEEYTFTGGKAGEHQESKENKRTMEAIKVENNMGSGMAERTHLSDVGLPAQIKCELSTVTI</sequence>
<feature type="compositionally biased region" description="Basic and acidic residues" evidence="1">
    <location>
        <begin position="27"/>
        <end position="37"/>
    </location>
</feature>
<protein>
    <submittedName>
        <fullName evidence="2">Uncharacterized protein</fullName>
    </submittedName>
</protein>
<evidence type="ECO:0000313" key="2">
    <source>
        <dbReference type="EMBL" id="KAK6626608.1"/>
    </source>
</evidence>
<feature type="region of interest" description="Disordered" evidence="1">
    <location>
        <begin position="17"/>
        <end position="37"/>
    </location>
</feature>
<gene>
    <name evidence="2" type="ORF">RUM44_009084</name>
</gene>
<name>A0ABR1ARN4_POLSC</name>
<keyword evidence="3" id="KW-1185">Reference proteome</keyword>
<organism evidence="2 3">
    <name type="scientific">Polyplax serrata</name>
    <name type="common">Common mouse louse</name>
    <dbReference type="NCBI Taxonomy" id="468196"/>
    <lineage>
        <taxon>Eukaryota</taxon>
        <taxon>Metazoa</taxon>
        <taxon>Ecdysozoa</taxon>
        <taxon>Arthropoda</taxon>
        <taxon>Hexapoda</taxon>
        <taxon>Insecta</taxon>
        <taxon>Pterygota</taxon>
        <taxon>Neoptera</taxon>
        <taxon>Paraneoptera</taxon>
        <taxon>Psocodea</taxon>
        <taxon>Troctomorpha</taxon>
        <taxon>Phthiraptera</taxon>
        <taxon>Anoplura</taxon>
        <taxon>Polyplacidae</taxon>
        <taxon>Polyplax</taxon>
    </lineage>
</organism>